<feature type="compositionally biased region" description="Basic and acidic residues" evidence="1">
    <location>
        <begin position="281"/>
        <end position="302"/>
    </location>
</feature>
<evidence type="ECO:0000313" key="3">
    <source>
        <dbReference type="EMBL" id="MDR6405926.1"/>
    </source>
</evidence>
<reference evidence="3 4" key="1">
    <citation type="submission" date="2023-07" db="EMBL/GenBank/DDBJ databases">
        <title>Sorghum-associated microbial communities from plants grown in Nebraska, USA.</title>
        <authorList>
            <person name="Schachtman D."/>
        </authorList>
    </citation>
    <scope>NUCLEOTIDE SEQUENCE [LARGE SCALE GENOMIC DNA]</scope>
    <source>
        <strain evidence="3 4">DS1709</strain>
    </source>
</reference>
<dbReference type="Proteomes" id="UP001184853">
    <property type="component" value="Unassembled WGS sequence"/>
</dbReference>
<sequence length="1074" mass="120452">MSKTGVSRISGNPSPKIGEKTLYKIEEWYPGTPKAEQNPALVTWELFKKRSNGSYTTTNIKKVGDGSFTFGEVASKNTYRLEAYLHEPEGHGSTTIDITPQPAGIPKIDKVELHYADDSPGTVFSYNEKLIAKAQCVNLSGEKLLFTLWEDDAAGDGHDAKNIFIDSKEVLVNRTGVATAEFALTKALMQKASNGETEPKKLEFYVTVEYYRNRKHATNNVDIQNPEYKEPAQQPASDAKTPTSGSSQNNTPTNTNNQQPQQPASKKEESGIGDNSQKPDAVNETKGTVEPEQKPTAEKPEGKTTSVVEEPKTEGLLDAFFAKEEFTQPTDEKDGTHTYGFARDNNNINKENIAKIIKGKVDPAVKKDKKYAKLDDIKNALTKTSYKKGESISFPLYKLGPIMVRINNAPLEEELFVVAKTMLLDGKEVSINIKEKEEYLVAKDANLPVMEAKENGAELTTLKATAQNGIAKVKIKLRPKSDETLKEWHEKLSGKKDGTHTYKFGGTNKTATAEEKKRVAGVIANKIKDELAKQEKLAKTEAIVKALTKEVYNKDEEVTFDVFKKVTEFLWLKAECTGNLKKHEGEFLKKDGAYFEVAKKCPRCEAAITVDEFKKMYPDVAQLFDKGTNSFGSPTIETFLTSLNKTLKEFKINTCVKKAFFLTQITKETGYFSRADENLYYTTEGALHSFWSKSSHPRLYSNPSEFFKSPEKLGNYVYRDIAENGGEDSGDGYKYRGRGLIQITRKKGYRRFGEYSGKDLVADPDLLLSDLDLATRSAGWYWKHGVLLNNGSEKDLNTVAEKGDFKETTRLVHGSTDDVAARETILAKIKEVLKTDECQATNTGDADVEYHIQSSGEIQYKYKNEKRETAAYFYHDSAGTVHDLGKYKLVKVKENYGGVYKDKLGKDTENIYLIDIRNVKHTYKKGTIGFTMTINTSRYYMNDVTMAGLFGALLECNYDDFVFNGFSNEKGESVGGSKSHKNGMNGDLRYLRTDKKGGMTDLFNSGEETGWKGLDETRQNTFNDALYKFGWKSMLSQNYGEKDEKILNHCTHDKDKNHNDHLHIQGFAPTLKEI</sequence>
<comment type="caution">
    <text evidence="3">The sequence shown here is derived from an EMBL/GenBank/DDBJ whole genome shotgun (WGS) entry which is preliminary data.</text>
</comment>
<proteinExistence type="predicted"/>
<dbReference type="InterPro" id="IPR000726">
    <property type="entry name" value="Glyco_hydro_19_cat"/>
</dbReference>
<name>A0ABU1LGT2_9FLAO</name>
<dbReference type="Gene3D" id="1.10.530.10">
    <property type="match status" value="1"/>
</dbReference>
<feature type="domain" description="Glycoside hydrolase family 19 catalytic" evidence="2">
    <location>
        <begin position="731"/>
        <end position="783"/>
    </location>
</feature>
<dbReference type="Pfam" id="PF00182">
    <property type="entry name" value="Glyco_hydro_19"/>
    <property type="match status" value="1"/>
</dbReference>
<evidence type="ECO:0000313" key="4">
    <source>
        <dbReference type="Proteomes" id="UP001184853"/>
    </source>
</evidence>
<organism evidence="3 4">
    <name type="scientific">Chryseobacterium geocarposphaerae</name>
    <dbReference type="NCBI Taxonomy" id="1416776"/>
    <lineage>
        <taxon>Bacteria</taxon>
        <taxon>Pseudomonadati</taxon>
        <taxon>Bacteroidota</taxon>
        <taxon>Flavobacteriia</taxon>
        <taxon>Flavobacteriales</taxon>
        <taxon>Weeksellaceae</taxon>
        <taxon>Chryseobacterium group</taxon>
        <taxon>Chryseobacterium</taxon>
    </lineage>
</organism>
<gene>
    <name evidence="3" type="ORF">J2781_002870</name>
</gene>
<protein>
    <submittedName>
        <fullName evidence="3">Chitinase</fullName>
    </submittedName>
</protein>
<dbReference type="RefSeq" id="WP_309805071.1">
    <property type="nucleotide sequence ID" value="NZ_JAVDQS010000008.1"/>
</dbReference>
<dbReference type="SUPFAM" id="SSF53955">
    <property type="entry name" value="Lysozyme-like"/>
    <property type="match status" value="1"/>
</dbReference>
<feature type="region of interest" description="Disordered" evidence="1">
    <location>
        <begin position="217"/>
        <end position="311"/>
    </location>
</feature>
<evidence type="ECO:0000256" key="1">
    <source>
        <dbReference type="SAM" id="MobiDB-lite"/>
    </source>
</evidence>
<accession>A0ABU1LGT2</accession>
<evidence type="ECO:0000259" key="2">
    <source>
        <dbReference type="Pfam" id="PF00182"/>
    </source>
</evidence>
<keyword evidence="4" id="KW-1185">Reference proteome</keyword>
<feature type="compositionally biased region" description="Low complexity" evidence="1">
    <location>
        <begin position="241"/>
        <end position="263"/>
    </location>
</feature>
<dbReference type="InterPro" id="IPR023346">
    <property type="entry name" value="Lysozyme-like_dom_sf"/>
</dbReference>
<dbReference type="EMBL" id="JAVDQS010000008">
    <property type="protein sequence ID" value="MDR6405926.1"/>
    <property type="molecule type" value="Genomic_DNA"/>
</dbReference>